<comment type="caution">
    <text evidence="3">The sequence shown here is derived from an EMBL/GenBank/DDBJ whole genome shotgun (WGS) entry which is preliminary data.</text>
</comment>
<dbReference type="EMBL" id="JAATIQ010000042">
    <property type="protein sequence ID" value="KAF4394828.1"/>
    <property type="molecule type" value="Genomic_DNA"/>
</dbReference>
<name>A0A7J6FQS4_CANSA</name>
<dbReference type="PANTHER" id="PTHR35992">
    <property type="entry name" value="CYTOMATRIX PROTEIN-LIKE PROTEIN"/>
    <property type="match status" value="1"/>
</dbReference>
<feature type="region of interest" description="Disordered" evidence="2">
    <location>
        <begin position="288"/>
        <end position="321"/>
    </location>
</feature>
<evidence type="ECO:0000256" key="1">
    <source>
        <dbReference type="SAM" id="Coils"/>
    </source>
</evidence>
<proteinExistence type="predicted"/>
<evidence type="ECO:0000313" key="4">
    <source>
        <dbReference type="EMBL" id="KAF4394828.1"/>
    </source>
</evidence>
<evidence type="ECO:0000313" key="5">
    <source>
        <dbReference type="Proteomes" id="UP000525078"/>
    </source>
</evidence>
<protein>
    <submittedName>
        <fullName evidence="3">Uncharacterized protein</fullName>
    </submittedName>
</protein>
<keyword evidence="6" id="KW-1185">Reference proteome</keyword>
<feature type="coiled-coil region" evidence="1">
    <location>
        <begin position="148"/>
        <end position="263"/>
    </location>
</feature>
<sequence>MGTARTRRPKAPSDQQNWQNIFNALVEMLQTQQIQLEWLAKERKILEDRIIMQQDRWVSDIRLLEDQISQARRDLLVHDMTGSLELAKAELVMGLKHRDAHIHKLRLERSITAEYTQTELEAFKVFKLKCSEPESGVRERNTKTLGNSKSEEHRYEKLESEVRSLKQEYDKLYLEKQSEVSALLAEKTFVWNQYNILETNLRSKNSEIEQADEKLKNLISGMEQLQSSNNCKDECIARLTSELNKMKKESSKLKAETGRLSQEVDLLRKSRSASITPVLTRCTSRTKTSNLWGKTSDTDSTDVSEKGSKRSKRKADDDVVPTSVTPKLFSATFKVPKLKNSHPLCD</sequence>
<dbReference type="Proteomes" id="UP000583929">
    <property type="component" value="Unassembled WGS sequence"/>
</dbReference>
<evidence type="ECO:0000313" key="3">
    <source>
        <dbReference type="EMBL" id="KAF4373063.1"/>
    </source>
</evidence>
<keyword evidence="1" id="KW-0175">Coiled coil</keyword>
<reference evidence="5 6" key="1">
    <citation type="journal article" date="2020" name="bioRxiv">
        <title>Sequence and annotation of 42 cannabis genomes reveals extensive copy number variation in cannabinoid synthesis and pathogen resistance genes.</title>
        <authorList>
            <person name="Mckernan K.J."/>
            <person name="Helbert Y."/>
            <person name="Kane L.T."/>
            <person name="Ebling H."/>
            <person name="Zhang L."/>
            <person name="Liu B."/>
            <person name="Eaton Z."/>
            <person name="Mclaughlin S."/>
            <person name="Kingan S."/>
            <person name="Baybayan P."/>
            <person name="Concepcion G."/>
            <person name="Jordan M."/>
            <person name="Riva A."/>
            <person name="Barbazuk W."/>
            <person name="Harkins T."/>
        </authorList>
    </citation>
    <scope>NUCLEOTIDE SEQUENCE [LARGE SCALE GENOMIC DNA]</scope>
    <source>
        <strain evidence="5 6">cv. Jamaican Lion 4</strain>
        <strain evidence="4">Father</strain>
        <strain evidence="3">Mother</strain>
        <tissue evidence="3">Leaf</tissue>
    </source>
</reference>
<dbReference type="EMBL" id="JAATIP010000101">
    <property type="protein sequence ID" value="KAF4373063.1"/>
    <property type="molecule type" value="Genomic_DNA"/>
</dbReference>
<gene>
    <name evidence="3" type="ORF">F8388_019245</name>
    <name evidence="4" type="ORF">G4B88_002705</name>
</gene>
<accession>A0A7J6FQS4</accession>
<dbReference type="AlphaFoldDB" id="A0A7J6FQS4"/>
<evidence type="ECO:0000313" key="6">
    <source>
        <dbReference type="Proteomes" id="UP000583929"/>
    </source>
</evidence>
<dbReference type="Proteomes" id="UP000525078">
    <property type="component" value="Unassembled WGS sequence"/>
</dbReference>
<evidence type="ECO:0000256" key="2">
    <source>
        <dbReference type="SAM" id="MobiDB-lite"/>
    </source>
</evidence>
<organism evidence="3 5">
    <name type="scientific">Cannabis sativa</name>
    <name type="common">Hemp</name>
    <name type="synonym">Marijuana</name>
    <dbReference type="NCBI Taxonomy" id="3483"/>
    <lineage>
        <taxon>Eukaryota</taxon>
        <taxon>Viridiplantae</taxon>
        <taxon>Streptophyta</taxon>
        <taxon>Embryophyta</taxon>
        <taxon>Tracheophyta</taxon>
        <taxon>Spermatophyta</taxon>
        <taxon>Magnoliopsida</taxon>
        <taxon>eudicotyledons</taxon>
        <taxon>Gunneridae</taxon>
        <taxon>Pentapetalae</taxon>
        <taxon>rosids</taxon>
        <taxon>fabids</taxon>
        <taxon>Rosales</taxon>
        <taxon>Cannabaceae</taxon>
        <taxon>Cannabis</taxon>
    </lineage>
</organism>
<dbReference type="PANTHER" id="PTHR35992:SF1">
    <property type="entry name" value="CYTOMATRIX PROTEIN-LIKE PROTEIN"/>
    <property type="match status" value="1"/>
</dbReference>